<feature type="transmembrane region" description="Helical" evidence="8">
    <location>
        <begin position="201"/>
        <end position="224"/>
    </location>
</feature>
<dbReference type="Gene3D" id="1.10.3470.10">
    <property type="entry name" value="ABC transporter involved in vitamin B12 uptake, BtuC"/>
    <property type="match status" value="1"/>
</dbReference>
<dbReference type="InterPro" id="IPR037294">
    <property type="entry name" value="ABC_BtuC-like"/>
</dbReference>
<keyword evidence="6 8" id="KW-1133">Transmembrane helix</keyword>
<comment type="caution">
    <text evidence="9">The sequence shown here is derived from an EMBL/GenBank/DDBJ whole genome shotgun (WGS) entry which is preliminary data.</text>
</comment>
<evidence type="ECO:0000256" key="2">
    <source>
        <dbReference type="ARBA" id="ARBA00007935"/>
    </source>
</evidence>
<proteinExistence type="inferred from homology"/>
<evidence type="ECO:0000256" key="8">
    <source>
        <dbReference type="SAM" id="Phobius"/>
    </source>
</evidence>
<keyword evidence="4" id="KW-1003">Cell membrane</keyword>
<feature type="transmembrane region" description="Helical" evidence="8">
    <location>
        <begin position="249"/>
        <end position="277"/>
    </location>
</feature>
<dbReference type="InterPro" id="IPR000522">
    <property type="entry name" value="ABC_transptr_permease_BtuC"/>
</dbReference>
<evidence type="ECO:0000313" key="9">
    <source>
        <dbReference type="EMBL" id="GAA0921902.1"/>
    </source>
</evidence>
<sequence>MNRALGRAVRGPGFSFRYFPRALLVSAAALLGLLALLVAAVCFGDYPLAFGQVVDALTGGSGGQAYIVQRFRLPRAVAAVLVGALLGLSGAIFQTLARNVLASPDVLGVESGAALTAVIMMLSGVAATAPLIGGAFAGAALATTAVYLLAYRSGLNGVRLILVGIGINACAVSATTYALMLSDVHAAERAHNWMLGSFNGLGWEQVGVLATALAVVLPLAACLAPRLRTLALGDDVARSTGLTLERSRLALIAVGVLSAASAVAVAGPVGFVALVAPQLARRLVRRPDGGLVTAAILGALLTAAADLAGRHVLAGADVPVGIVTALAGGPWLIYLLATRTSNGKREP</sequence>
<evidence type="ECO:0000256" key="1">
    <source>
        <dbReference type="ARBA" id="ARBA00004651"/>
    </source>
</evidence>
<dbReference type="CDD" id="cd06550">
    <property type="entry name" value="TM_ABC_iron-siderophores_like"/>
    <property type="match status" value="1"/>
</dbReference>
<feature type="transmembrane region" description="Helical" evidence="8">
    <location>
        <begin position="76"/>
        <end position="97"/>
    </location>
</feature>
<dbReference type="SUPFAM" id="SSF81345">
    <property type="entry name" value="ABC transporter involved in vitamin B12 uptake, BtuC"/>
    <property type="match status" value="1"/>
</dbReference>
<feature type="transmembrane region" description="Helical" evidence="8">
    <location>
        <begin position="117"/>
        <end position="148"/>
    </location>
</feature>
<gene>
    <name evidence="9" type="ORF">GCM10009560_20990</name>
</gene>
<keyword evidence="10" id="KW-1185">Reference proteome</keyword>
<keyword evidence="3" id="KW-0813">Transport</keyword>
<dbReference type="Proteomes" id="UP001501578">
    <property type="component" value="Unassembled WGS sequence"/>
</dbReference>
<evidence type="ECO:0000256" key="5">
    <source>
        <dbReference type="ARBA" id="ARBA00022692"/>
    </source>
</evidence>
<dbReference type="Pfam" id="PF01032">
    <property type="entry name" value="FecCD"/>
    <property type="match status" value="1"/>
</dbReference>
<evidence type="ECO:0000313" key="10">
    <source>
        <dbReference type="Proteomes" id="UP001501578"/>
    </source>
</evidence>
<organism evidence="9 10">
    <name type="scientific">Nonomuraea longicatena</name>
    <dbReference type="NCBI Taxonomy" id="83682"/>
    <lineage>
        <taxon>Bacteria</taxon>
        <taxon>Bacillati</taxon>
        <taxon>Actinomycetota</taxon>
        <taxon>Actinomycetes</taxon>
        <taxon>Streptosporangiales</taxon>
        <taxon>Streptosporangiaceae</taxon>
        <taxon>Nonomuraea</taxon>
    </lineage>
</organism>
<dbReference type="RefSeq" id="WP_343949551.1">
    <property type="nucleotide sequence ID" value="NZ_BAAAHQ010000008.1"/>
</dbReference>
<keyword evidence="5 8" id="KW-0812">Transmembrane</keyword>
<dbReference type="PANTHER" id="PTHR30472:SF24">
    <property type="entry name" value="FERRIC ENTEROBACTIN TRANSPORT SYSTEM PERMEASE PROTEIN FEPG"/>
    <property type="match status" value="1"/>
</dbReference>
<accession>A0ABN1P461</accession>
<keyword evidence="7 8" id="KW-0472">Membrane</keyword>
<evidence type="ECO:0000256" key="6">
    <source>
        <dbReference type="ARBA" id="ARBA00022989"/>
    </source>
</evidence>
<comment type="similarity">
    <text evidence="2">Belongs to the binding-protein-dependent transport system permease family. FecCD subfamily.</text>
</comment>
<name>A0ABN1P461_9ACTN</name>
<feature type="transmembrane region" description="Helical" evidence="8">
    <location>
        <begin position="320"/>
        <end position="337"/>
    </location>
</feature>
<dbReference type="PANTHER" id="PTHR30472">
    <property type="entry name" value="FERRIC ENTEROBACTIN TRANSPORT SYSTEM PERMEASE PROTEIN"/>
    <property type="match status" value="1"/>
</dbReference>
<comment type="subcellular location">
    <subcellularLocation>
        <location evidence="1">Cell membrane</location>
        <topology evidence="1">Multi-pass membrane protein</topology>
    </subcellularLocation>
</comment>
<protein>
    <submittedName>
        <fullName evidence="9">Iron chelate uptake ABC transporter family permease subunit</fullName>
    </submittedName>
</protein>
<evidence type="ECO:0000256" key="3">
    <source>
        <dbReference type="ARBA" id="ARBA00022448"/>
    </source>
</evidence>
<evidence type="ECO:0000256" key="7">
    <source>
        <dbReference type="ARBA" id="ARBA00023136"/>
    </source>
</evidence>
<evidence type="ECO:0000256" key="4">
    <source>
        <dbReference type="ARBA" id="ARBA00022475"/>
    </source>
</evidence>
<dbReference type="EMBL" id="BAAAHQ010000008">
    <property type="protein sequence ID" value="GAA0921902.1"/>
    <property type="molecule type" value="Genomic_DNA"/>
</dbReference>
<reference evidence="9 10" key="1">
    <citation type="journal article" date="2019" name="Int. J. Syst. Evol. Microbiol.">
        <title>The Global Catalogue of Microorganisms (GCM) 10K type strain sequencing project: providing services to taxonomists for standard genome sequencing and annotation.</title>
        <authorList>
            <consortium name="The Broad Institute Genomics Platform"/>
            <consortium name="The Broad Institute Genome Sequencing Center for Infectious Disease"/>
            <person name="Wu L."/>
            <person name="Ma J."/>
        </authorList>
    </citation>
    <scope>NUCLEOTIDE SEQUENCE [LARGE SCALE GENOMIC DNA]</scope>
    <source>
        <strain evidence="9 10">JCM 11136</strain>
    </source>
</reference>
<feature type="transmembrane region" description="Helical" evidence="8">
    <location>
        <begin position="160"/>
        <end position="181"/>
    </location>
</feature>